<organism evidence="1 2">
    <name type="scientific">Scutellospora calospora</name>
    <dbReference type="NCBI Taxonomy" id="85575"/>
    <lineage>
        <taxon>Eukaryota</taxon>
        <taxon>Fungi</taxon>
        <taxon>Fungi incertae sedis</taxon>
        <taxon>Mucoromycota</taxon>
        <taxon>Glomeromycotina</taxon>
        <taxon>Glomeromycetes</taxon>
        <taxon>Diversisporales</taxon>
        <taxon>Gigasporaceae</taxon>
        <taxon>Scutellospora</taxon>
    </lineage>
</organism>
<name>A0ACA9LRJ9_9GLOM</name>
<reference evidence="1" key="1">
    <citation type="submission" date="2021-06" db="EMBL/GenBank/DDBJ databases">
        <authorList>
            <person name="Kallberg Y."/>
            <person name="Tangrot J."/>
            <person name="Rosling A."/>
        </authorList>
    </citation>
    <scope>NUCLEOTIDE SEQUENCE</scope>
    <source>
        <strain evidence="1">AU212A</strain>
    </source>
</reference>
<proteinExistence type="predicted"/>
<evidence type="ECO:0000313" key="2">
    <source>
        <dbReference type="Proteomes" id="UP000789860"/>
    </source>
</evidence>
<gene>
    <name evidence="1" type="ORF">SCALOS_LOCUS4873</name>
</gene>
<keyword evidence="2" id="KW-1185">Reference proteome</keyword>
<evidence type="ECO:0000313" key="1">
    <source>
        <dbReference type="EMBL" id="CAG8541908.1"/>
    </source>
</evidence>
<sequence length="584" mass="66778">FVSVTEKLMDELAQCYNVLPQLDINNTIDHRPEGDEKWFLENEKTVTQFCRKLAAERPLKDIRDEYNYPKKKGIKDECSRLLEASTMKSRRGFAIQRLMNAMRQAHADGWFIVFDTLTLADDRLEAFYDNPNALRDYFRDIGRMVLAAEGRKANDSHADCYQYFCVPEYGTANGRLHFHAVHFMRTLPTGSVDPNFGRRDAFSRSGWLWPVDAKGEPLKATSYMAVGFYVAKYVNKKSDMDLAAKAVATSQEAVQNQNEPQLRDENAHNDKSVHGVLNPTYQAGLRRDAVQPDIEAERKKRDEIEAGKSYCSRRFGGATCDDKSAQIYARFDKNDWLDCWRKMRKFDLSLRSSRSSYFATFRHQLTILSKTDALDEEKWLNMLGTFVKDWFRYESHFVHGRDSLVDILKERGLLSESDAVQPLIVTEQSVRFQTALASIKLIQASAVLDLTEDDFDFLTSNKVWIATDRSRARRCVEACVYGTLDFVGYPRFPAPVEFIAAVIAYYVHPVNIQTACLIMEGAEFTENIINGVERPVKAAELFAFTLRVRAGNTDVLTDAEENPLRGTKGKRKGARLWYVGGQQF</sequence>
<accession>A0ACA9LRJ9</accession>
<protein>
    <submittedName>
        <fullName evidence="1">6298_t:CDS:1</fullName>
    </submittedName>
</protein>
<dbReference type="EMBL" id="CAJVPM010007097">
    <property type="protein sequence ID" value="CAG8541908.1"/>
    <property type="molecule type" value="Genomic_DNA"/>
</dbReference>
<feature type="non-terminal residue" evidence="1">
    <location>
        <position position="1"/>
    </location>
</feature>
<comment type="caution">
    <text evidence="1">The sequence shown here is derived from an EMBL/GenBank/DDBJ whole genome shotgun (WGS) entry which is preliminary data.</text>
</comment>
<dbReference type="Proteomes" id="UP000789860">
    <property type="component" value="Unassembled WGS sequence"/>
</dbReference>